<keyword evidence="6" id="KW-0061">Asparagine biosynthesis</keyword>
<evidence type="ECO:0000313" key="11">
    <source>
        <dbReference type="Proteomes" id="UP001500879"/>
    </source>
</evidence>
<dbReference type="Gene3D" id="3.40.50.620">
    <property type="entry name" value="HUPs"/>
    <property type="match status" value="1"/>
</dbReference>
<evidence type="ECO:0000259" key="9">
    <source>
        <dbReference type="PROSITE" id="PS51278"/>
    </source>
</evidence>
<organism evidence="10 11">
    <name type="scientific">Streptomyces luteireticuli</name>
    <dbReference type="NCBI Taxonomy" id="173858"/>
    <lineage>
        <taxon>Bacteria</taxon>
        <taxon>Bacillati</taxon>
        <taxon>Actinomycetota</taxon>
        <taxon>Actinomycetes</taxon>
        <taxon>Kitasatosporales</taxon>
        <taxon>Streptomycetaceae</taxon>
        <taxon>Streptomyces</taxon>
    </lineage>
</organism>
<dbReference type="InterPro" id="IPR029055">
    <property type="entry name" value="Ntn_hydrolases_N"/>
</dbReference>
<dbReference type="Gene3D" id="3.60.20.10">
    <property type="entry name" value="Glutamine Phosphoribosylpyrophosphate, subunit 1, domain 1"/>
    <property type="match status" value="1"/>
</dbReference>
<comment type="pathway">
    <text evidence="1">Amino-acid biosynthesis; L-asparagine biosynthesis; L-asparagine from L-aspartate (L-Gln route): step 1/1.</text>
</comment>
<dbReference type="PANTHER" id="PTHR43284:SF1">
    <property type="entry name" value="ASPARAGINE SYNTHETASE"/>
    <property type="match status" value="1"/>
</dbReference>
<name>A0ABN0YX00_9ACTN</name>
<dbReference type="EMBL" id="BAAABX010000048">
    <property type="protein sequence ID" value="GAA0416125.1"/>
    <property type="molecule type" value="Genomic_DNA"/>
</dbReference>
<keyword evidence="5" id="KW-0067">ATP-binding</keyword>
<dbReference type="InterPro" id="IPR014729">
    <property type="entry name" value="Rossmann-like_a/b/a_fold"/>
</dbReference>
<keyword evidence="4" id="KW-0547">Nucleotide-binding</keyword>
<proteinExistence type="inferred from homology"/>
<sequence>MTGVCGIIGIFARDAGLPTDAADAAMAVLRPRGPDGEGVWRSPDGRAVLGHTRLAVVDPAGSAQPLGDGPSRTRLVANGEFYDYRRIRTELARTGHPCRTRGDSEIALRLYLRDGHRALRTLRGEFAFALWDGHRKELFAARDRFGVKPLYYAQRDGRFYLASEIKALLACGLPARWDPAAYAAHLQMALPPDRTLFDGIRQLPAGCYLLANDGGVTVHRYWDLDYPTAEELAGTEHGSPAALTRHLTQVRSGLDEAVRLRTIADVPLACHLSGGVDSSAMAATAAGHREVTTFTVSFADATLDESPVAARTAARLGVPHHRIDLTPTDFAENLTATIRAGEMVQENAHGVARYLHSAAIAAKGFKTALAGEGGDELFAGYPQFQQDLALSRSPAAMDRARAGYRKLAEFGAPPQLRSVLDRLGFLPGWLTQRHFAVLAPSRPLLRPEFAEVLAGTDACTPLLDQSRHQLDGRSPLHQSMYLFAKSWLPNYILAAERLDAAHGVEVRLPYFDHHLFATARTAPLPWYTREGTTKYVLRAAVHDRLPEEVRAGGKRGFFAPPIVCDDGLLAKAREMCAGPALRDNPFYHPAAVARLLDELRARPAAQRAGSERLVQLVTATSVLTAEFGMTTGGVTG</sequence>
<dbReference type="NCBIfam" id="TIGR01536">
    <property type="entry name" value="asn_synth_AEB"/>
    <property type="match status" value="1"/>
</dbReference>
<dbReference type="InterPro" id="IPR033738">
    <property type="entry name" value="AsnB_N"/>
</dbReference>
<dbReference type="SUPFAM" id="SSF52402">
    <property type="entry name" value="Adenine nucleotide alpha hydrolases-like"/>
    <property type="match status" value="1"/>
</dbReference>
<reference evidence="10 11" key="1">
    <citation type="journal article" date="2019" name="Int. J. Syst. Evol. Microbiol.">
        <title>The Global Catalogue of Microorganisms (GCM) 10K type strain sequencing project: providing services to taxonomists for standard genome sequencing and annotation.</title>
        <authorList>
            <consortium name="The Broad Institute Genomics Platform"/>
            <consortium name="The Broad Institute Genome Sequencing Center for Infectious Disease"/>
            <person name="Wu L."/>
            <person name="Ma J."/>
        </authorList>
    </citation>
    <scope>NUCLEOTIDE SEQUENCE [LARGE SCALE GENOMIC DNA]</scope>
    <source>
        <strain evidence="10 11">JCM 4788</strain>
    </source>
</reference>
<dbReference type="PIRSF" id="PIRSF001589">
    <property type="entry name" value="Asn_synthetase_glu-h"/>
    <property type="match status" value="1"/>
</dbReference>
<dbReference type="SUPFAM" id="SSF56235">
    <property type="entry name" value="N-terminal nucleophile aminohydrolases (Ntn hydrolases)"/>
    <property type="match status" value="1"/>
</dbReference>
<gene>
    <name evidence="10" type="primary">asnB_3</name>
    <name evidence="10" type="ORF">GCM10010357_41900</name>
</gene>
<comment type="similarity">
    <text evidence="2">Belongs to the asparagine synthetase family.</text>
</comment>
<dbReference type="CDD" id="cd01991">
    <property type="entry name" value="Asn_synthase_B_C"/>
    <property type="match status" value="1"/>
</dbReference>
<evidence type="ECO:0000256" key="7">
    <source>
        <dbReference type="ARBA" id="ARBA00022962"/>
    </source>
</evidence>
<comment type="catalytic activity">
    <reaction evidence="8">
        <text>L-aspartate + L-glutamine + ATP + H2O = L-asparagine + L-glutamate + AMP + diphosphate + H(+)</text>
        <dbReference type="Rhea" id="RHEA:12228"/>
        <dbReference type="ChEBI" id="CHEBI:15377"/>
        <dbReference type="ChEBI" id="CHEBI:15378"/>
        <dbReference type="ChEBI" id="CHEBI:29985"/>
        <dbReference type="ChEBI" id="CHEBI:29991"/>
        <dbReference type="ChEBI" id="CHEBI:30616"/>
        <dbReference type="ChEBI" id="CHEBI:33019"/>
        <dbReference type="ChEBI" id="CHEBI:58048"/>
        <dbReference type="ChEBI" id="CHEBI:58359"/>
        <dbReference type="ChEBI" id="CHEBI:456215"/>
        <dbReference type="EC" id="6.3.5.4"/>
    </reaction>
</comment>
<keyword evidence="6" id="KW-0028">Amino-acid biosynthesis</keyword>
<feature type="domain" description="Glutamine amidotransferase type-2" evidence="9">
    <location>
        <begin position="5"/>
        <end position="214"/>
    </location>
</feature>
<evidence type="ECO:0000256" key="4">
    <source>
        <dbReference type="ARBA" id="ARBA00022741"/>
    </source>
</evidence>
<dbReference type="PANTHER" id="PTHR43284">
    <property type="entry name" value="ASPARAGINE SYNTHETASE (GLUTAMINE-HYDROLYZING)"/>
    <property type="match status" value="1"/>
</dbReference>
<dbReference type="Pfam" id="PF00733">
    <property type="entry name" value="Asn_synthase"/>
    <property type="match status" value="1"/>
</dbReference>
<evidence type="ECO:0000256" key="5">
    <source>
        <dbReference type="ARBA" id="ARBA00022840"/>
    </source>
</evidence>
<keyword evidence="7" id="KW-0315">Glutamine amidotransferase</keyword>
<evidence type="ECO:0000256" key="6">
    <source>
        <dbReference type="ARBA" id="ARBA00022888"/>
    </source>
</evidence>
<evidence type="ECO:0000256" key="2">
    <source>
        <dbReference type="ARBA" id="ARBA00005752"/>
    </source>
</evidence>
<evidence type="ECO:0000313" key="10">
    <source>
        <dbReference type="EMBL" id="GAA0416125.1"/>
    </source>
</evidence>
<evidence type="ECO:0000256" key="3">
    <source>
        <dbReference type="ARBA" id="ARBA00012737"/>
    </source>
</evidence>
<dbReference type="Proteomes" id="UP001500879">
    <property type="component" value="Unassembled WGS sequence"/>
</dbReference>
<dbReference type="InterPro" id="IPR051786">
    <property type="entry name" value="ASN_synthetase/amidase"/>
</dbReference>
<evidence type="ECO:0000256" key="1">
    <source>
        <dbReference type="ARBA" id="ARBA00005187"/>
    </source>
</evidence>
<dbReference type="PROSITE" id="PS51278">
    <property type="entry name" value="GATASE_TYPE_2"/>
    <property type="match status" value="1"/>
</dbReference>
<dbReference type="InterPro" id="IPR001962">
    <property type="entry name" value="Asn_synthase"/>
</dbReference>
<dbReference type="CDD" id="cd00712">
    <property type="entry name" value="AsnB"/>
    <property type="match status" value="1"/>
</dbReference>
<protein>
    <recommendedName>
        <fullName evidence="3">asparagine synthase (glutamine-hydrolyzing)</fullName>
        <ecNumber evidence="3">6.3.5.4</ecNumber>
    </recommendedName>
</protein>
<dbReference type="Pfam" id="PF13537">
    <property type="entry name" value="GATase_7"/>
    <property type="match status" value="1"/>
</dbReference>
<dbReference type="RefSeq" id="WP_344026629.1">
    <property type="nucleotide sequence ID" value="NZ_BAAABX010000048.1"/>
</dbReference>
<comment type="caution">
    <text evidence="10">The sequence shown here is derived from an EMBL/GenBank/DDBJ whole genome shotgun (WGS) entry which is preliminary data.</text>
</comment>
<keyword evidence="11" id="KW-1185">Reference proteome</keyword>
<dbReference type="InterPro" id="IPR006426">
    <property type="entry name" value="Asn_synth_AEB"/>
</dbReference>
<accession>A0ABN0YX00</accession>
<dbReference type="InterPro" id="IPR017932">
    <property type="entry name" value="GATase_2_dom"/>
</dbReference>
<dbReference type="EC" id="6.3.5.4" evidence="3"/>
<evidence type="ECO:0000256" key="8">
    <source>
        <dbReference type="ARBA" id="ARBA00048741"/>
    </source>
</evidence>